<organism evidence="2">
    <name type="scientific">marine metagenome</name>
    <dbReference type="NCBI Taxonomy" id="408172"/>
    <lineage>
        <taxon>unclassified sequences</taxon>
        <taxon>metagenomes</taxon>
        <taxon>ecological metagenomes</taxon>
    </lineage>
</organism>
<dbReference type="InterPro" id="IPR010502">
    <property type="entry name" value="Carb-bd_dom_fam9"/>
</dbReference>
<dbReference type="Gene3D" id="2.60.40.1190">
    <property type="match status" value="1"/>
</dbReference>
<dbReference type="EMBL" id="UINC01110124">
    <property type="protein sequence ID" value="SVC77419.1"/>
    <property type="molecule type" value="Genomic_DNA"/>
</dbReference>
<feature type="non-terminal residue" evidence="2">
    <location>
        <position position="231"/>
    </location>
</feature>
<feature type="domain" description="Carbohydrate-binding" evidence="1">
    <location>
        <begin position="60"/>
        <end position="140"/>
    </location>
</feature>
<feature type="non-terminal residue" evidence="2">
    <location>
        <position position="1"/>
    </location>
</feature>
<proteinExistence type="predicted"/>
<dbReference type="GO" id="GO:0004553">
    <property type="term" value="F:hydrolase activity, hydrolyzing O-glycosyl compounds"/>
    <property type="evidence" value="ECO:0007669"/>
    <property type="project" value="InterPro"/>
</dbReference>
<dbReference type="GO" id="GO:0030246">
    <property type="term" value="F:carbohydrate binding"/>
    <property type="evidence" value="ECO:0007669"/>
    <property type="project" value="InterPro"/>
</dbReference>
<reference evidence="2" key="1">
    <citation type="submission" date="2018-05" db="EMBL/GenBank/DDBJ databases">
        <authorList>
            <person name="Lanie J.A."/>
            <person name="Ng W.-L."/>
            <person name="Kazmierczak K.M."/>
            <person name="Andrzejewski T.M."/>
            <person name="Davidsen T.M."/>
            <person name="Wayne K.J."/>
            <person name="Tettelin H."/>
            <person name="Glass J.I."/>
            <person name="Rusch D."/>
            <person name="Podicherti R."/>
            <person name="Tsui H.-C.T."/>
            <person name="Winkler M.E."/>
        </authorList>
    </citation>
    <scope>NUCLEOTIDE SEQUENCE</scope>
</reference>
<protein>
    <recommendedName>
        <fullName evidence="1">Carbohydrate-binding domain-containing protein</fullName>
    </recommendedName>
</protein>
<dbReference type="PANTHER" id="PTHR35532:SF5">
    <property type="entry name" value="CARBOHYDRATE-BINDING DOMAIN-CONTAINING PROTEIN"/>
    <property type="match status" value="1"/>
</dbReference>
<name>A0A382PVQ4_9ZZZZ</name>
<dbReference type="GO" id="GO:0016052">
    <property type="term" value="P:carbohydrate catabolic process"/>
    <property type="evidence" value="ECO:0007669"/>
    <property type="project" value="InterPro"/>
</dbReference>
<dbReference type="SUPFAM" id="SSF49344">
    <property type="entry name" value="CBD9-like"/>
    <property type="match status" value="1"/>
</dbReference>
<gene>
    <name evidence="2" type="ORF">METZ01_LOCUS330273</name>
</gene>
<dbReference type="Pfam" id="PF06452">
    <property type="entry name" value="CBM9_1"/>
    <property type="match status" value="1"/>
</dbReference>
<dbReference type="AlphaFoldDB" id="A0A382PVQ4"/>
<accession>A0A382PVQ4</accession>
<dbReference type="CDD" id="cd09620">
    <property type="entry name" value="CBM9_like_3"/>
    <property type="match status" value="1"/>
</dbReference>
<sequence length="231" mass="26570">VPRRLLIAAACVAAVLLFHPSTAMAADSPDRGFIPMSELPWPADQIARYTAYRADGPINIDGHLDEASWKVAPRSPRFRDLVNGNEGIHDTRAAVLWDDAYLYVGYWVEEPFLEATLKNRDDLIYMDNDVELFIAGEDGYYEFEVNTFGTIYEVFFLWERMYEEKGYDKIPEFARDHEKVRPFPGVGYKNHPRGMRIGYWNWDLPGLKTAVHADGTINDNSDRDRGWTVEL</sequence>
<dbReference type="PANTHER" id="PTHR35532">
    <property type="entry name" value="SIMILAR TO POLYHYDROXYALKANOATE DEPOLYMERASE"/>
    <property type="match status" value="1"/>
</dbReference>
<evidence type="ECO:0000313" key="2">
    <source>
        <dbReference type="EMBL" id="SVC77419.1"/>
    </source>
</evidence>
<evidence type="ECO:0000259" key="1">
    <source>
        <dbReference type="Pfam" id="PF06452"/>
    </source>
</evidence>